<sequence length="434" mass="47322">MGLRFAVACRIAQNTAPSSFSDDVKTFGANSPCVPIRLYQAPVESDIQSKPAAEKTSAQARSSIRRAPRSAYVRVDHPTARDRRRRILHATSRTSPPSEVPAVPSMTADIIPPSVDIPDNGRRVLHHMASRLGVLDDRVVAMFGERWAHLHAESNPSPSRDDDDNDPLSAMAVEPEFFPRSRMTMHSEPFTMSSMRSTQAPNHPSRAPSRNHTRWHRLADNLRTDSPSYLDGTGSSSNTYADADRAAHRRRREQRLAALESTPLVDFDGLGDRNRSLSPEGDNVWDTLLSTISPDPQPPSVGSSFASASASAVASQGAATGSSRTSFTGPDTAEESAFDPPCDSGCENSDTEGDEDDDMEQNPLARFPGLRASRRSYADVTRSSSTDDHLEMLPGGIGGMQRIVSNLARREDIPDEWWAEAGLSRTLSREASSN</sequence>
<keyword evidence="3" id="KW-1185">Reference proteome</keyword>
<organism evidence="2 3">
    <name type="scientific">Lasiosphaeris hirsuta</name>
    <dbReference type="NCBI Taxonomy" id="260670"/>
    <lineage>
        <taxon>Eukaryota</taxon>
        <taxon>Fungi</taxon>
        <taxon>Dikarya</taxon>
        <taxon>Ascomycota</taxon>
        <taxon>Pezizomycotina</taxon>
        <taxon>Sordariomycetes</taxon>
        <taxon>Sordariomycetidae</taxon>
        <taxon>Sordariales</taxon>
        <taxon>Lasiosphaeriaceae</taxon>
        <taxon>Lasiosphaeris</taxon>
    </lineage>
</organism>
<gene>
    <name evidence="2" type="ORF">B0H67DRAFT_163155</name>
</gene>
<proteinExistence type="predicted"/>
<reference evidence="2" key="1">
    <citation type="submission" date="2023-06" db="EMBL/GenBank/DDBJ databases">
        <title>Genome-scale phylogeny and comparative genomics of the fungal order Sordariales.</title>
        <authorList>
            <consortium name="Lawrence Berkeley National Laboratory"/>
            <person name="Hensen N."/>
            <person name="Bonometti L."/>
            <person name="Westerberg I."/>
            <person name="Brannstrom I.O."/>
            <person name="Guillou S."/>
            <person name="Cros-Aarteil S."/>
            <person name="Calhoun S."/>
            <person name="Haridas S."/>
            <person name="Kuo A."/>
            <person name="Mondo S."/>
            <person name="Pangilinan J."/>
            <person name="Riley R."/>
            <person name="Labutti K."/>
            <person name="Andreopoulos B."/>
            <person name="Lipzen A."/>
            <person name="Chen C."/>
            <person name="Yanf M."/>
            <person name="Daum C."/>
            <person name="Ng V."/>
            <person name="Clum A."/>
            <person name="Steindorff A."/>
            <person name="Ohm R."/>
            <person name="Martin F."/>
            <person name="Silar P."/>
            <person name="Natvig D."/>
            <person name="Lalanne C."/>
            <person name="Gautier V."/>
            <person name="Ament-Velasquez S.L."/>
            <person name="Kruys A."/>
            <person name="Hutchinson M.I."/>
            <person name="Powell A.J."/>
            <person name="Barry K."/>
            <person name="Miller A.N."/>
            <person name="Grigoriev I.V."/>
            <person name="Debuchy R."/>
            <person name="Gladieux P."/>
            <person name="Thoren M.H."/>
            <person name="Johannesson H."/>
        </authorList>
    </citation>
    <scope>NUCLEOTIDE SEQUENCE</scope>
    <source>
        <strain evidence="2">SMH4607-1</strain>
    </source>
</reference>
<feature type="compositionally biased region" description="Acidic residues" evidence="1">
    <location>
        <begin position="349"/>
        <end position="360"/>
    </location>
</feature>
<feature type="region of interest" description="Disordered" evidence="1">
    <location>
        <begin position="46"/>
        <end position="106"/>
    </location>
</feature>
<dbReference type="Proteomes" id="UP001172102">
    <property type="component" value="Unassembled WGS sequence"/>
</dbReference>
<dbReference type="EMBL" id="JAUKUA010000003">
    <property type="protein sequence ID" value="KAK0719746.1"/>
    <property type="molecule type" value="Genomic_DNA"/>
</dbReference>
<protein>
    <submittedName>
        <fullName evidence="2">Uncharacterized protein</fullName>
    </submittedName>
</protein>
<feature type="region of interest" description="Disordered" evidence="1">
    <location>
        <begin position="317"/>
        <end position="397"/>
    </location>
</feature>
<name>A0AA40APR0_9PEZI</name>
<evidence type="ECO:0000313" key="3">
    <source>
        <dbReference type="Proteomes" id="UP001172102"/>
    </source>
</evidence>
<feature type="compositionally biased region" description="Polar residues" evidence="1">
    <location>
        <begin position="190"/>
        <end position="202"/>
    </location>
</feature>
<accession>A0AA40APR0</accession>
<feature type="region of interest" description="Disordered" evidence="1">
    <location>
        <begin position="152"/>
        <end position="252"/>
    </location>
</feature>
<comment type="caution">
    <text evidence="2">The sequence shown here is derived from an EMBL/GenBank/DDBJ whole genome shotgun (WGS) entry which is preliminary data.</text>
</comment>
<feature type="region of interest" description="Disordered" evidence="1">
    <location>
        <begin position="265"/>
        <end position="305"/>
    </location>
</feature>
<evidence type="ECO:0000256" key="1">
    <source>
        <dbReference type="SAM" id="MobiDB-lite"/>
    </source>
</evidence>
<dbReference type="AlphaFoldDB" id="A0AA40APR0"/>
<evidence type="ECO:0000313" key="2">
    <source>
        <dbReference type="EMBL" id="KAK0719746.1"/>
    </source>
</evidence>